<dbReference type="SUPFAM" id="SSF54001">
    <property type="entry name" value="Cysteine proteinases"/>
    <property type="match status" value="1"/>
</dbReference>
<dbReference type="Gene3D" id="2.60.120.380">
    <property type="match status" value="1"/>
</dbReference>
<keyword evidence="4" id="KW-0677">Repeat</keyword>
<protein>
    <submittedName>
        <fullName evidence="12">Calpain-2 catalytic subunit</fullName>
    </submittedName>
</protein>
<dbReference type="InterPro" id="IPR011992">
    <property type="entry name" value="EF-hand-dom_pair"/>
</dbReference>
<dbReference type="CDD" id="cd00044">
    <property type="entry name" value="CysPc"/>
    <property type="match status" value="1"/>
</dbReference>
<dbReference type="PROSITE" id="PS50203">
    <property type="entry name" value="CALPAIN_CAT"/>
    <property type="match status" value="1"/>
</dbReference>
<feature type="domain" description="Calpain catalytic" evidence="10">
    <location>
        <begin position="51"/>
        <end position="350"/>
    </location>
</feature>
<dbReference type="GO" id="GO:0006508">
    <property type="term" value="P:proteolysis"/>
    <property type="evidence" value="ECO:0007669"/>
    <property type="project" value="UniProtKB-KW"/>
</dbReference>
<organism evidence="12 13">
    <name type="scientific">Fundulus heteroclitus</name>
    <name type="common">Killifish</name>
    <name type="synonym">Mummichog</name>
    <dbReference type="NCBI Taxonomy" id="8078"/>
    <lineage>
        <taxon>Eukaryota</taxon>
        <taxon>Metazoa</taxon>
        <taxon>Chordata</taxon>
        <taxon>Craniata</taxon>
        <taxon>Vertebrata</taxon>
        <taxon>Euteleostomi</taxon>
        <taxon>Actinopterygii</taxon>
        <taxon>Neopterygii</taxon>
        <taxon>Teleostei</taxon>
        <taxon>Neoteleostei</taxon>
        <taxon>Acanthomorphata</taxon>
        <taxon>Ovalentaria</taxon>
        <taxon>Atherinomorphae</taxon>
        <taxon>Cyprinodontiformes</taxon>
        <taxon>Fundulidae</taxon>
        <taxon>Fundulus</taxon>
    </lineage>
</organism>
<dbReference type="InterPro" id="IPR000169">
    <property type="entry name" value="Pept_cys_AS"/>
</dbReference>
<evidence type="ECO:0000256" key="4">
    <source>
        <dbReference type="ARBA" id="ARBA00022737"/>
    </source>
</evidence>
<keyword evidence="13" id="KW-1185">Reference proteome</keyword>
<dbReference type="Proteomes" id="UP000265000">
    <property type="component" value="Unplaced"/>
</dbReference>
<dbReference type="PROSITE" id="PS50222">
    <property type="entry name" value="EF_HAND_2"/>
    <property type="match status" value="1"/>
</dbReference>
<dbReference type="InterPro" id="IPR022682">
    <property type="entry name" value="Calpain_domain_III"/>
</dbReference>
<dbReference type="InterPro" id="IPR033883">
    <property type="entry name" value="C2_III"/>
</dbReference>
<dbReference type="Gene3D" id="3.90.70.10">
    <property type="entry name" value="Cysteine proteinases"/>
    <property type="match status" value="1"/>
</dbReference>
<proteinExistence type="inferred from homology"/>
<dbReference type="InterPro" id="IPR001300">
    <property type="entry name" value="Peptidase_C2_calpain_cat"/>
</dbReference>
<dbReference type="FunFam" id="3.90.70.10:FF:000001">
    <property type="entry name" value="Calpain-1 catalytic subunit"/>
    <property type="match status" value="1"/>
</dbReference>
<keyword evidence="7" id="KW-0106">Calcium</keyword>
<keyword evidence="2 9" id="KW-0645">Protease</keyword>
<feature type="active site" evidence="8 9">
    <location>
        <position position="268"/>
    </location>
</feature>
<evidence type="ECO:0000256" key="8">
    <source>
        <dbReference type="PIRSR" id="PIRSR622684-1"/>
    </source>
</evidence>
<dbReference type="InterPro" id="IPR038765">
    <property type="entry name" value="Papain-like_cys_pep_sf"/>
</dbReference>
<dbReference type="FunFam" id="2.60.120.380:FF:000001">
    <property type="entry name" value="Calpain-1 catalytic subunit"/>
    <property type="match status" value="1"/>
</dbReference>
<evidence type="ECO:0000313" key="12">
    <source>
        <dbReference type="Ensembl" id="ENSFHEP00000003186.1"/>
    </source>
</evidence>
<feature type="active site" evidence="8 9">
    <location>
        <position position="292"/>
    </location>
</feature>
<dbReference type="AlphaFoldDB" id="A0A3Q2NV32"/>
<evidence type="ECO:0000256" key="6">
    <source>
        <dbReference type="ARBA" id="ARBA00022807"/>
    </source>
</evidence>
<dbReference type="SMART" id="SM00230">
    <property type="entry name" value="CysPc"/>
    <property type="match status" value="1"/>
</dbReference>
<reference evidence="12" key="1">
    <citation type="submission" date="2025-08" db="UniProtKB">
        <authorList>
            <consortium name="Ensembl"/>
        </authorList>
    </citation>
    <scope>IDENTIFICATION</scope>
</reference>
<dbReference type="GO" id="GO:0004198">
    <property type="term" value="F:calcium-dependent cysteine-type endopeptidase activity"/>
    <property type="evidence" value="ECO:0007669"/>
    <property type="project" value="InterPro"/>
</dbReference>
<dbReference type="PANTHER" id="PTHR10183">
    <property type="entry name" value="CALPAIN"/>
    <property type="match status" value="1"/>
</dbReference>
<dbReference type="Ensembl" id="ENSFHET00000010973.1">
    <property type="protein sequence ID" value="ENSFHEP00000003186.1"/>
    <property type="gene ID" value="ENSFHEG00000005023.1"/>
</dbReference>
<dbReference type="PRINTS" id="PR00704">
    <property type="entry name" value="CALPAIN"/>
</dbReference>
<dbReference type="InterPro" id="IPR022683">
    <property type="entry name" value="Calpain_III"/>
</dbReference>
<dbReference type="InterPro" id="IPR022684">
    <property type="entry name" value="Calpain_cysteine_protease"/>
</dbReference>
<comment type="similarity">
    <text evidence="1">Belongs to the peptidase C2 family.</text>
</comment>
<feature type="active site" evidence="8 9">
    <location>
        <position position="111"/>
    </location>
</feature>
<dbReference type="GeneTree" id="ENSGT00940000154784"/>
<sequence length="642" mass="72201">IEHICSMTSTADRLAQQQQRAEGIGTNQQAVKFCDQDYESLREQCLSSGRLFEDDCFKPESKSLGYNELGPYSSKTRGIVWKRPTELCPDPKFIDDGATRTDICQGILGDCWLLAAIASLTLDQRILQRVVPPGQSFTEDYAGIFHFQFWQYGEWVDVVIDDRLPTKDGKLLFVHSAEGSEFWSALLEKAYAKVTGCYEALSGGNTIEGFEDFTGGIAEIYTLNEAPPELFKIIRKALSLGSLMGCSIDITSAYETEAVTALKLVKGHAYSVTGAEEVNYRGSAVELVRIRNPWGQVEWTGPWSDGSSEWKYINEEDKSKLNNVAEDGEFWMSYSDFIKHFSRLEICNLTPDTLESDEVGHWNHYQFEGMWRVGSTAGGCRNHAATFSSNPQFVVRLEDVDDDPLDGEDGCTFLVGLMQKDGRQKRRLNRDLEPIGFAIYEYKGRSSVHLGPDVLLRQKAVAMSSTFINTREVCERFRLPPGEYAIIPSTFLPYKNGSFLLRVFSEKETLSLLFGFLDCGEQFMWCFFIPGSDIKTNGFSIETGRLIVSLLDKDESAKLGLKEFHVLWNKLQKYLEIFMSHDTDNSGTMSSMEMRAAATKAGFHVNGAVLQAIVNRYADAQCAIDFDNFVGCLIKLEMLFSE</sequence>
<dbReference type="InterPro" id="IPR018247">
    <property type="entry name" value="EF_Hand_1_Ca_BS"/>
</dbReference>
<keyword evidence="5 9" id="KW-0378">Hydrolase</keyword>
<dbReference type="Pfam" id="PF01067">
    <property type="entry name" value="Calpain_III"/>
    <property type="match status" value="1"/>
</dbReference>
<keyword evidence="6 9" id="KW-0788">Thiol protease</keyword>
<evidence type="ECO:0000256" key="7">
    <source>
        <dbReference type="ARBA" id="ARBA00022837"/>
    </source>
</evidence>
<evidence type="ECO:0000313" key="13">
    <source>
        <dbReference type="Proteomes" id="UP000265000"/>
    </source>
</evidence>
<evidence type="ECO:0000259" key="10">
    <source>
        <dbReference type="PROSITE" id="PS50203"/>
    </source>
</evidence>
<dbReference type="PANTHER" id="PTHR10183:SF409">
    <property type="entry name" value="CALPAIN-8"/>
    <property type="match status" value="1"/>
</dbReference>
<dbReference type="SMART" id="SM00720">
    <property type="entry name" value="calpain_III"/>
    <property type="match status" value="1"/>
</dbReference>
<keyword evidence="3" id="KW-0479">Metal-binding</keyword>
<dbReference type="PROSITE" id="PS00018">
    <property type="entry name" value="EF_HAND_1"/>
    <property type="match status" value="1"/>
</dbReference>
<evidence type="ECO:0000259" key="11">
    <source>
        <dbReference type="PROSITE" id="PS50222"/>
    </source>
</evidence>
<dbReference type="SUPFAM" id="SSF49758">
    <property type="entry name" value="Calpain large subunit, middle domain (domain III)"/>
    <property type="match status" value="1"/>
</dbReference>
<reference evidence="12" key="2">
    <citation type="submission" date="2025-09" db="UniProtKB">
        <authorList>
            <consortium name="Ensembl"/>
        </authorList>
    </citation>
    <scope>IDENTIFICATION</scope>
</reference>
<dbReference type="Gene3D" id="1.10.238.10">
    <property type="entry name" value="EF-hand"/>
    <property type="match status" value="1"/>
</dbReference>
<evidence type="ECO:0000256" key="5">
    <source>
        <dbReference type="ARBA" id="ARBA00022801"/>
    </source>
</evidence>
<accession>A0A3Q2NV32</accession>
<dbReference type="SUPFAM" id="SSF47473">
    <property type="entry name" value="EF-hand"/>
    <property type="match status" value="1"/>
</dbReference>
<evidence type="ECO:0000256" key="3">
    <source>
        <dbReference type="ARBA" id="ARBA00022723"/>
    </source>
</evidence>
<evidence type="ECO:0000256" key="2">
    <source>
        <dbReference type="ARBA" id="ARBA00022670"/>
    </source>
</evidence>
<dbReference type="GO" id="GO:0005509">
    <property type="term" value="F:calcium ion binding"/>
    <property type="evidence" value="ECO:0007669"/>
    <property type="project" value="InterPro"/>
</dbReference>
<evidence type="ECO:0000256" key="1">
    <source>
        <dbReference type="ARBA" id="ARBA00007623"/>
    </source>
</evidence>
<dbReference type="GO" id="GO:0005737">
    <property type="term" value="C:cytoplasm"/>
    <property type="evidence" value="ECO:0007669"/>
    <property type="project" value="TreeGrafter"/>
</dbReference>
<dbReference type="CDD" id="cd00214">
    <property type="entry name" value="Calpain_III"/>
    <property type="match status" value="1"/>
</dbReference>
<evidence type="ECO:0000256" key="9">
    <source>
        <dbReference type="PROSITE-ProRule" id="PRU00239"/>
    </source>
</evidence>
<dbReference type="InterPro" id="IPR036213">
    <property type="entry name" value="Calpain_III_sf"/>
</dbReference>
<feature type="domain" description="EF-hand" evidence="11">
    <location>
        <begin position="569"/>
        <end position="604"/>
    </location>
</feature>
<dbReference type="PROSITE" id="PS00139">
    <property type="entry name" value="THIOL_PROTEASE_CYS"/>
    <property type="match status" value="1"/>
</dbReference>
<dbReference type="Pfam" id="PF00648">
    <property type="entry name" value="Peptidase_C2"/>
    <property type="match status" value="1"/>
</dbReference>
<dbReference type="InterPro" id="IPR002048">
    <property type="entry name" value="EF_hand_dom"/>
</dbReference>
<name>A0A3Q2NV32_FUNHE</name>